<comment type="caution">
    <text evidence="7">The sequence shown here is derived from an EMBL/GenBank/DDBJ whole genome shotgun (WGS) entry which is preliminary data.</text>
</comment>
<evidence type="ECO:0000256" key="2">
    <source>
        <dbReference type="ARBA" id="ARBA00022723"/>
    </source>
</evidence>
<reference evidence="8" key="1">
    <citation type="journal article" date="2014" name="Sci. Data">
        <title>Genomes of diverse isolates of the marine cyanobacterium Prochlorococcus.</title>
        <authorList>
            <person name="Biller S."/>
            <person name="Berube P."/>
            <person name="Thompson J."/>
            <person name="Kelly L."/>
            <person name="Roggensack S."/>
            <person name="Awad L."/>
            <person name="Roache-Johnson K."/>
            <person name="Ding H."/>
            <person name="Giovannoni S.J."/>
            <person name="Moore L.R."/>
            <person name="Chisholm S.W."/>
        </authorList>
    </citation>
    <scope>NUCLEOTIDE SEQUENCE [LARGE SCALE GENOMIC DNA]</scope>
    <source>
        <strain evidence="8">PAC1</strain>
    </source>
</reference>
<dbReference type="HAMAP" id="MF_00163">
    <property type="entry name" value="Pep_deformylase"/>
    <property type="match status" value="1"/>
</dbReference>
<feature type="binding site" evidence="6">
    <location>
        <position position="121"/>
    </location>
    <ligand>
        <name>Fe cation</name>
        <dbReference type="ChEBI" id="CHEBI:24875"/>
    </ligand>
</feature>
<comment type="catalytic activity">
    <reaction evidence="6">
        <text>N-terminal N-formyl-L-methionyl-[peptide] + H2O = N-terminal L-methionyl-[peptide] + formate</text>
        <dbReference type="Rhea" id="RHEA:24420"/>
        <dbReference type="Rhea" id="RHEA-COMP:10639"/>
        <dbReference type="Rhea" id="RHEA-COMP:10640"/>
        <dbReference type="ChEBI" id="CHEBI:15377"/>
        <dbReference type="ChEBI" id="CHEBI:15740"/>
        <dbReference type="ChEBI" id="CHEBI:49298"/>
        <dbReference type="ChEBI" id="CHEBI:64731"/>
        <dbReference type="EC" id="3.5.1.88"/>
    </reaction>
</comment>
<evidence type="ECO:0000256" key="5">
    <source>
        <dbReference type="ARBA" id="ARBA00023004"/>
    </source>
</evidence>
<evidence type="ECO:0000313" key="8">
    <source>
        <dbReference type="Proteomes" id="UP000030392"/>
    </source>
</evidence>
<proteinExistence type="inferred from homology"/>
<keyword evidence="4 6" id="KW-0648">Protein biosynthesis</keyword>
<comment type="similarity">
    <text evidence="1 6">Belongs to the polypeptide deformylase family.</text>
</comment>
<organism evidence="7 8">
    <name type="scientific">Prochlorococcus marinus str. PAC1</name>
    <dbReference type="NCBI Taxonomy" id="59924"/>
    <lineage>
        <taxon>Bacteria</taxon>
        <taxon>Bacillati</taxon>
        <taxon>Cyanobacteriota</taxon>
        <taxon>Cyanophyceae</taxon>
        <taxon>Synechococcales</taxon>
        <taxon>Prochlorococcaceae</taxon>
        <taxon>Prochlorococcus</taxon>
    </lineage>
</organism>
<dbReference type="InterPro" id="IPR036821">
    <property type="entry name" value="Peptide_deformylase_sf"/>
</dbReference>
<dbReference type="GO" id="GO:0042586">
    <property type="term" value="F:peptide deformylase activity"/>
    <property type="evidence" value="ECO:0007669"/>
    <property type="project" value="UniProtKB-UniRule"/>
</dbReference>
<dbReference type="PANTHER" id="PTHR10458:SF22">
    <property type="entry name" value="PEPTIDE DEFORMYLASE"/>
    <property type="match status" value="1"/>
</dbReference>
<dbReference type="Pfam" id="PF01327">
    <property type="entry name" value="Pep_deformylase"/>
    <property type="match status" value="1"/>
</dbReference>
<dbReference type="SUPFAM" id="SSF56420">
    <property type="entry name" value="Peptide deformylase"/>
    <property type="match status" value="1"/>
</dbReference>
<feature type="active site" evidence="6">
    <location>
        <position position="164"/>
    </location>
</feature>
<evidence type="ECO:0000256" key="4">
    <source>
        <dbReference type="ARBA" id="ARBA00022917"/>
    </source>
</evidence>
<keyword evidence="2 6" id="KW-0479">Metal-binding</keyword>
<dbReference type="PIRSF" id="PIRSF004749">
    <property type="entry name" value="Pep_def"/>
    <property type="match status" value="1"/>
</dbReference>
<dbReference type="EMBL" id="JNAX01000005">
    <property type="protein sequence ID" value="KGG21786.1"/>
    <property type="molecule type" value="Genomic_DNA"/>
</dbReference>
<accession>A0A0A2C5Z3</accession>
<dbReference type="NCBIfam" id="TIGR00079">
    <property type="entry name" value="pept_deformyl"/>
    <property type="match status" value="1"/>
</dbReference>
<protein>
    <recommendedName>
        <fullName evidence="6">Peptide deformylase</fullName>
        <shortName evidence="6">PDF</shortName>
        <ecNumber evidence="6">3.5.1.88</ecNumber>
    </recommendedName>
    <alternativeName>
        <fullName evidence="6">Polypeptide deformylase</fullName>
    </alternativeName>
</protein>
<name>A0A0A2C5Z3_PROMR</name>
<feature type="binding site" evidence="6">
    <location>
        <position position="167"/>
    </location>
    <ligand>
        <name>Fe cation</name>
        <dbReference type="ChEBI" id="CHEBI:24875"/>
    </ligand>
</feature>
<comment type="function">
    <text evidence="6">Removes the formyl group from the N-terminal Met of newly synthesized proteins. Requires at least a dipeptide for an efficient rate of reaction. N-terminal L-methionine is a prerequisite for activity but the enzyme has broad specificity at other positions.</text>
</comment>
<evidence type="ECO:0000256" key="6">
    <source>
        <dbReference type="HAMAP-Rule" id="MF_00163"/>
    </source>
</evidence>
<dbReference type="PANTHER" id="PTHR10458">
    <property type="entry name" value="PEPTIDE DEFORMYLASE"/>
    <property type="match status" value="1"/>
</dbReference>
<dbReference type="PRINTS" id="PR01576">
    <property type="entry name" value="PDEFORMYLASE"/>
</dbReference>
<dbReference type="Gene3D" id="3.90.45.10">
    <property type="entry name" value="Peptide deformylase"/>
    <property type="match status" value="1"/>
</dbReference>
<dbReference type="GO" id="GO:0006412">
    <property type="term" value="P:translation"/>
    <property type="evidence" value="ECO:0007669"/>
    <property type="project" value="UniProtKB-UniRule"/>
</dbReference>
<dbReference type="AlphaFoldDB" id="A0A0A2C5Z3"/>
<gene>
    <name evidence="6" type="primary">def</name>
    <name evidence="7" type="ORF">EV03_0527</name>
</gene>
<dbReference type="CDD" id="cd00487">
    <property type="entry name" value="Pep_deformylase"/>
    <property type="match status" value="1"/>
</dbReference>
<dbReference type="EC" id="3.5.1.88" evidence="6"/>
<evidence type="ECO:0000256" key="3">
    <source>
        <dbReference type="ARBA" id="ARBA00022801"/>
    </source>
</evidence>
<dbReference type="InterPro" id="IPR023635">
    <property type="entry name" value="Peptide_deformylase"/>
</dbReference>
<comment type="cofactor">
    <cofactor evidence="6">
        <name>Fe(2+)</name>
        <dbReference type="ChEBI" id="CHEBI:29033"/>
    </cofactor>
    <text evidence="6">Binds 1 Fe(2+) ion.</text>
</comment>
<dbReference type="Proteomes" id="UP000030392">
    <property type="component" value="Unassembled WGS sequence"/>
</dbReference>
<sequence>MAGSFAQLAKNAEKKKPLISVSKEPVKNPPLKVYQLGDEALRTPANRIVKVDDSIRKLAKDMLITMYSSKGIGLAAPQVGVQKRLLVIDLNFEDPNSPPMVFINPEIISSSASLDTYEEGCLSIPGVYLNVLRPSSIKLSYRDEMGRPKKMNADGLMARCIQHEIDHLNGVCFVDKVTDEEELKKQLNENNFNQSDVIKETN</sequence>
<dbReference type="NCBIfam" id="NF001159">
    <property type="entry name" value="PRK00150.1-3"/>
    <property type="match status" value="1"/>
</dbReference>
<evidence type="ECO:0000313" key="7">
    <source>
        <dbReference type="EMBL" id="KGG21786.1"/>
    </source>
</evidence>
<dbReference type="GO" id="GO:0046872">
    <property type="term" value="F:metal ion binding"/>
    <property type="evidence" value="ECO:0007669"/>
    <property type="project" value="UniProtKB-KW"/>
</dbReference>
<keyword evidence="5 6" id="KW-0408">Iron</keyword>
<evidence type="ECO:0000256" key="1">
    <source>
        <dbReference type="ARBA" id="ARBA00010759"/>
    </source>
</evidence>
<keyword evidence="3 6" id="KW-0378">Hydrolase</keyword>
<feature type="binding site" evidence="6">
    <location>
        <position position="163"/>
    </location>
    <ligand>
        <name>Fe cation</name>
        <dbReference type="ChEBI" id="CHEBI:24875"/>
    </ligand>
</feature>
<dbReference type="RefSeq" id="WP_036904819.1">
    <property type="nucleotide sequence ID" value="NZ_CP138967.1"/>
</dbReference>
<dbReference type="FunFam" id="3.90.45.10:FF:000005">
    <property type="entry name" value="Peptide deformylase"/>
    <property type="match status" value="1"/>
</dbReference>